<organism evidence="2 3">
    <name type="scientific">Nocardia otitidiscaviarum</name>
    <dbReference type="NCBI Taxonomy" id="1823"/>
    <lineage>
        <taxon>Bacteria</taxon>
        <taxon>Bacillati</taxon>
        <taxon>Actinomycetota</taxon>
        <taxon>Actinomycetes</taxon>
        <taxon>Mycobacteriales</taxon>
        <taxon>Nocardiaceae</taxon>
        <taxon>Nocardia</taxon>
    </lineage>
</organism>
<keyword evidence="1" id="KW-0812">Transmembrane</keyword>
<reference evidence="2 3" key="1">
    <citation type="submission" date="2018-06" db="EMBL/GenBank/DDBJ databases">
        <authorList>
            <consortium name="Pathogen Informatics"/>
            <person name="Doyle S."/>
        </authorList>
    </citation>
    <scope>NUCLEOTIDE SEQUENCE [LARGE SCALE GENOMIC DNA]</scope>
    <source>
        <strain evidence="2 3">NCTC1934</strain>
    </source>
</reference>
<keyword evidence="3" id="KW-1185">Reference proteome</keyword>
<evidence type="ECO:0000256" key="1">
    <source>
        <dbReference type="SAM" id="Phobius"/>
    </source>
</evidence>
<gene>
    <name evidence="2" type="ORF">NCTC1934_02399</name>
</gene>
<dbReference type="AlphaFoldDB" id="A0A378YH06"/>
<keyword evidence="1" id="KW-1133">Transmembrane helix</keyword>
<keyword evidence="1" id="KW-0472">Membrane</keyword>
<dbReference type="Pfam" id="PF19455">
    <property type="entry name" value="DUF5993"/>
    <property type="match status" value="1"/>
</dbReference>
<evidence type="ECO:0000313" key="2">
    <source>
        <dbReference type="EMBL" id="SUA76128.1"/>
    </source>
</evidence>
<evidence type="ECO:0000313" key="3">
    <source>
        <dbReference type="Proteomes" id="UP000255467"/>
    </source>
</evidence>
<feature type="transmembrane region" description="Helical" evidence="1">
    <location>
        <begin position="29"/>
        <end position="52"/>
    </location>
</feature>
<proteinExistence type="predicted"/>
<protein>
    <submittedName>
        <fullName evidence="2">Uncharacterized protein</fullName>
    </submittedName>
</protein>
<dbReference type="InterPro" id="IPR046035">
    <property type="entry name" value="DUF5993"/>
</dbReference>
<dbReference type="Proteomes" id="UP000255467">
    <property type="component" value="Unassembled WGS sequence"/>
</dbReference>
<name>A0A378YH06_9NOCA</name>
<dbReference type="RefSeq" id="WP_157533584.1">
    <property type="nucleotide sequence ID" value="NZ_UGRY01000002.1"/>
</dbReference>
<accession>A0A378YH06</accession>
<dbReference type="EMBL" id="UGRY01000002">
    <property type="protein sequence ID" value="SUA76128.1"/>
    <property type="molecule type" value="Genomic_DNA"/>
</dbReference>
<dbReference type="STRING" id="1406858.GCA_000710895_02237"/>
<sequence>MDTILWAGLLVILVMICQQRSRRLVLAAWWIAFLATGLLLKHHITSGLGLGLTW</sequence>